<dbReference type="EMBL" id="CP159253">
    <property type="protein sequence ID" value="XCG50671.1"/>
    <property type="molecule type" value="Genomic_DNA"/>
</dbReference>
<dbReference type="Gene3D" id="3.30.1780.10">
    <property type="entry name" value="ornithine cyclodeaminase, domain 1"/>
    <property type="match status" value="1"/>
</dbReference>
<dbReference type="Gene3D" id="3.40.50.720">
    <property type="entry name" value="NAD(P)-binding Rossmann-like Domain"/>
    <property type="match status" value="1"/>
</dbReference>
<dbReference type="InterPro" id="IPR036291">
    <property type="entry name" value="NAD(P)-bd_dom_sf"/>
</dbReference>
<reference evidence="2" key="1">
    <citation type="submission" date="2024-06" db="EMBL/GenBank/DDBJ databases">
        <title>Mesorhizobium karijinii sp. nov., a symbiont of the iconic Swainsona formosa from arid Australia.</title>
        <authorList>
            <person name="Hill Y.J."/>
            <person name="Watkin E.L.J."/>
            <person name="O'Hara G.W."/>
            <person name="Terpolilli J."/>
            <person name="Tye M.L."/>
            <person name="Kohlmeier M.G."/>
        </authorList>
    </citation>
    <scope>NUCLEOTIDE SEQUENCE</scope>
    <source>
        <strain evidence="2">WSM2240</strain>
    </source>
</reference>
<dbReference type="AlphaFoldDB" id="A0AAU8CUY0"/>
<evidence type="ECO:0000313" key="2">
    <source>
        <dbReference type="EMBL" id="XCG50671.1"/>
    </source>
</evidence>
<dbReference type="PANTHER" id="PTHR13812">
    <property type="entry name" value="KETIMINE REDUCTASE MU-CRYSTALLIN"/>
    <property type="match status" value="1"/>
</dbReference>
<dbReference type="GO" id="GO:0005737">
    <property type="term" value="C:cytoplasm"/>
    <property type="evidence" value="ECO:0007669"/>
    <property type="project" value="TreeGrafter"/>
</dbReference>
<organism evidence="2">
    <name type="scientific">Mesorhizobium sp. WSM2240</name>
    <dbReference type="NCBI Taxonomy" id="3228851"/>
    <lineage>
        <taxon>Bacteria</taxon>
        <taxon>Pseudomonadati</taxon>
        <taxon>Pseudomonadota</taxon>
        <taxon>Alphaproteobacteria</taxon>
        <taxon>Hyphomicrobiales</taxon>
        <taxon>Phyllobacteriaceae</taxon>
        <taxon>Mesorhizobium</taxon>
    </lineage>
</organism>
<gene>
    <name evidence="2" type="ORF">ABVK50_09415</name>
</gene>
<sequence length="412" mass="44281">MRKTPSIYPEIESQGGVRRADFAAVLPAQISEIIRFGPFPGIPNCAKRAKYIRHLVSPRFDRLVIRVAPARFTMNAIQALAIAVATLPIDEPLVAQEVFGMIYISEEESVALVTHELAFEAVRRALVAAASKQSLVFPAVLGRAREATNTFSIKSGSSNDLTGVKIGSFWSRNPARGLPRHNSIIVLLDQDTGRLGAVVEAGKVNAYRTAAADAVAADLLARRQAKVLAIFGAGNQAGFEVTALARIRPIETVLVVASPSPRRDAFVDRIGNHGLTARAVPAEEAVRAADIVVTATPSRQPLFDATWVKPGTHIVSMGSDAPGKRELTSELLSRASLFCDLPSQSIQIGEFQHVRESVEAGTLIVTPIGDVIEGRGPGRRSDEEITVFDSSGISLQDLYMAEALIRAKASHR</sequence>
<accession>A0AAU8CUY0</accession>
<proteinExistence type="inferred from homology"/>
<dbReference type="InterPro" id="IPR003462">
    <property type="entry name" value="ODC_Mu_crystall"/>
</dbReference>
<name>A0AAU8CUY0_9HYPH</name>
<dbReference type="InterPro" id="IPR023401">
    <property type="entry name" value="ODC_N"/>
</dbReference>
<comment type="similarity">
    <text evidence="1">Belongs to the ornithine cyclodeaminase/mu-crystallin family.</text>
</comment>
<dbReference type="SUPFAM" id="SSF51735">
    <property type="entry name" value="NAD(P)-binding Rossmann-fold domains"/>
    <property type="match status" value="1"/>
</dbReference>
<dbReference type="Pfam" id="PF02423">
    <property type="entry name" value="OCD_Mu_crystall"/>
    <property type="match status" value="1"/>
</dbReference>
<evidence type="ECO:0000256" key="1">
    <source>
        <dbReference type="ARBA" id="ARBA00008903"/>
    </source>
</evidence>
<protein>
    <submittedName>
        <fullName evidence="2">Ornithine cyclodeaminase family protein</fullName>
    </submittedName>
</protein>
<dbReference type="RefSeq" id="WP_353641805.1">
    <property type="nucleotide sequence ID" value="NZ_CP159253.1"/>
</dbReference>
<dbReference type="PANTHER" id="PTHR13812:SF19">
    <property type="entry name" value="KETIMINE REDUCTASE MU-CRYSTALLIN"/>
    <property type="match status" value="1"/>
</dbReference>